<reference evidence="1 2" key="1">
    <citation type="journal article" date="2013" name="Curr. Biol.">
        <title>Shared signatures of parasitism and phylogenomics unite Cryptomycota and microsporidia.</title>
        <authorList>
            <person name="James T.Y."/>
            <person name="Pelin A."/>
            <person name="Bonen L."/>
            <person name="Ahrendt S."/>
            <person name="Sain D."/>
            <person name="Corradi N."/>
            <person name="Stajich J.E."/>
        </authorList>
    </citation>
    <scope>NUCLEOTIDE SEQUENCE [LARGE SCALE GENOMIC DNA]</scope>
    <source>
        <strain evidence="1 2">CSF55</strain>
    </source>
</reference>
<name>A0A075APM6_ROZAC</name>
<sequence>MDWIDERLYYVRTFVNVSVVVSSAVFGYKYLRHFTSVHQIPEKYFKRHIFLKGTVGCDKNGEPLFYHSGPNLYRFVKWYINRPVVTKERLKFVVDGLKNKTVYLCSHSVENGVLISSLFKKRMFLFNKDAFVDEVMEGNVKVDERIEEMAKSPFQIKIKKSYEKRNNKSSKIFRFMKRKWN</sequence>
<dbReference type="HOGENOM" id="CLU_1489819_0_0_1"/>
<protein>
    <submittedName>
        <fullName evidence="1">Uncharacterized protein</fullName>
    </submittedName>
</protein>
<organism evidence="1 2">
    <name type="scientific">Rozella allomycis (strain CSF55)</name>
    <dbReference type="NCBI Taxonomy" id="988480"/>
    <lineage>
        <taxon>Eukaryota</taxon>
        <taxon>Fungi</taxon>
        <taxon>Fungi incertae sedis</taxon>
        <taxon>Cryptomycota</taxon>
        <taxon>Cryptomycota incertae sedis</taxon>
        <taxon>Rozella</taxon>
    </lineage>
</organism>
<dbReference type="EMBL" id="KE561185">
    <property type="protein sequence ID" value="EPZ32094.1"/>
    <property type="molecule type" value="Genomic_DNA"/>
</dbReference>
<keyword evidence="2" id="KW-1185">Reference proteome</keyword>
<evidence type="ECO:0000313" key="2">
    <source>
        <dbReference type="Proteomes" id="UP000030755"/>
    </source>
</evidence>
<dbReference type="Proteomes" id="UP000030755">
    <property type="component" value="Unassembled WGS sequence"/>
</dbReference>
<dbReference type="AlphaFoldDB" id="A0A075APM6"/>
<accession>A0A075APM6</accession>
<proteinExistence type="predicted"/>
<evidence type="ECO:0000313" key="1">
    <source>
        <dbReference type="EMBL" id="EPZ32094.1"/>
    </source>
</evidence>
<gene>
    <name evidence="1" type="ORF">O9G_003941</name>
</gene>